<dbReference type="AlphaFoldDB" id="A0A2S9YH53"/>
<organism evidence="1 2">
    <name type="scientific">Enhygromyxa salina</name>
    <dbReference type="NCBI Taxonomy" id="215803"/>
    <lineage>
        <taxon>Bacteria</taxon>
        <taxon>Pseudomonadati</taxon>
        <taxon>Myxococcota</taxon>
        <taxon>Polyangia</taxon>
        <taxon>Nannocystales</taxon>
        <taxon>Nannocystaceae</taxon>
        <taxon>Enhygromyxa</taxon>
    </lineage>
</organism>
<dbReference type="EMBL" id="PVNK01000039">
    <property type="protein sequence ID" value="PRQ04434.1"/>
    <property type="molecule type" value="Genomic_DNA"/>
</dbReference>
<protein>
    <submittedName>
        <fullName evidence="1">Uncharacterized protein</fullName>
    </submittedName>
</protein>
<evidence type="ECO:0000313" key="2">
    <source>
        <dbReference type="Proteomes" id="UP000237968"/>
    </source>
</evidence>
<evidence type="ECO:0000313" key="1">
    <source>
        <dbReference type="EMBL" id="PRQ04434.1"/>
    </source>
</evidence>
<keyword evidence="2" id="KW-1185">Reference proteome</keyword>
<accession>A0A2S9YH53</accession>
<dbReference type="OrthoDB" id="5498889at2"/>
<name>A0A2S9YH53_9BACT</name>
<gene>
    <name evidence="1" type="ORF">ENSA5_07700</name>
</gene>
<reference evidence="1 2" key="1">
    <citation type="submission" date="2018-03" db="EMBL/GenBank/DDBJ databases">
        <title>Draft Genome Sequences of the Obligatory Marine Myxobacteria Enhygromyxa salina SWB005.</title>
        <authorList>
            <person name="Poehlein A."/>
            <person name="Moghaddam J.A."/>
            <person name="Harms H."/>
            <person name="Alanjari M."/>
            <person name="Koenig G.M."/>
            <person name="Daniel R."/>
            <person name="Schaeberle T.F."/>
        </authorList>
    </citation>
    <scope>NUCLEOTIDE SEQUENCE [LARGE SCALE GENOMIC DNA]</scope>
    <source>
        <strain evidence="1 2">SWB005</strain>
    </source>
</reference>
<dbReference type="Proteomes" id="UP000237968">
    <property type="component" value="Unassembled WGS sequence"/>
</dbReference>
<sequence length="318" mass="33463">MPALWFASLLFVSPPEQARPGLVVDADPCLELDDAQLRETIEHQLGAGPDYRGDAAGQAGDTQILLDCRGAGEVELTIVDPITGTDTTRTVALPEAGRRGEQLGWAAAALLRATWMSLALDPATRADDPASRRAARVAQRPPSPWQLGDGFVVRSLFDGGSPGLMLGEQVEVVHRPRRHLAWKADGELAYWRVPVTAEGSSGRVNTLSVSAAPALLAWGEFPGRGRRGAGTLAIYGGAGLRAGGVRMRSETFGDSGGFVAFAGPMTTARLSVSLGRFVRLAVNAEAGWILHGPERPGGVPLSFVGPWANGVVVIVSSF</sequence>
<proteinExistence type="predicted"/>
<comment type="caution">
    <text evidence="1">The sequence shown here is derived from an EMBL/GenBank/DDBJ whole genome shotgun (WGS) entry which is preliminary data.</text>
</comment>
<dbReference type="RefSeq" id="WP_106390218.1">
    <property type="nucleotide sequence ID" value="NZ_PVNK01000039.1"/>
</dbReference>